<dbReference type="AlphaFoldDB" id="A0A814SMP5"/>
<sequence>MLVETKKCASNRCHSNDNINSFGRCPFKYRIYFCKKTLNYFIDALSNQLHLDINSNVIDTIYGVHSLYKKEIMRLYKEQKRTPKIILNVLIANRNKGNYDIRIPLPKFEQVKI</sequence>
<comment type="caution">
    <text evidence="1">The sequence shown here is derived from an EMBL/GenBank/DDBJ whole genome shotgun (WGS) entry which is preliminary data.</text>
</comment>
<dbReference type="EMBL" id="CAJNOC010011263">
    <property type="protein sequence ID" value="CAF1146831.1"/>
    <property type="molecule type" value="Genomic_DNA"/>
</dbReference>
<organism evidence="1 2">
    <name type="scientific">Brachionus calyciflorus</name>
    <dbReference type="NCBI Taxonomy" id="104777"/>
    <lineage>
        <taxon>Eukaryota</taxon>
        <taxon>Metazoa</taxon>
        <taxon>Spiralia</taxon>
        <taxon>Gnathifera</taxon>
        <taxon>Rotifera</taxon>
        <taxon>Eurotatoria</taxon>
        <taxon>Monogononta</taxon>
        <taxon>Pseudotrocha</taxon>
        <taxon>Ploima</taxon>
        <taxon>Brachionidae</taxon>
        <taxon>Brachionus</taxon>
    </lineage>
</organism>
<keyword evidence="2" id="KW-1185">Reference proteome</keyword>
<proteinExistence type="predicted"/>
<gene>
    <name evidence="1" type="ORF">OXX778_LOCUS23133</name>
</gene>
<dbReference type="Proteomes" id="UP000663879">
    <property type="component" value="Unassembled WGS sequence"/>
</dbReference>
<protein>
    <submittedName>
        <fullName evidence="1">Uncharacterized protein</fullName>
    </submittedName>
</protein>
<accession>A0A814SMP5</accession>
<name>A0A814SMP5_9BILA</name>
<evidence type="ECO:0000313" key="1">
    <source>
        <dbReference type="EMBL" id="CAF1146831.1"/>
    </source>
</evidence>
<reference evidence="1" key="1">
    <citation type="submission" date="2021-02" db="EMBL/GenBank/DDBJ databases">
        <authorList>
            <person name="Nowell W R."/>
        </authorList>
    </citation>
    <scope>NUCLEOTIDE SEQUENCE</scope>
    <source>
        <strain evidence="1">Ploen Becks lab</strain>
    </source>
</reference>
<evidence type="ECO:0000313" key="2">
    <source>
        <dbReference type="Proteomes" id="UP000663879"/>
    </source>
</evidence>